<name>Q9KBG7_HALH5</name>
<dbReference type="AlphaFoldDB" id="Q9KBG7"/>
<keyword evidence="2" id="KW-1185">Reference proteome</keyword>
<protein>
    <submittedName>
        <fullName evidence="1">BH1960 protein</fullName>
    </submittedName>
</protein>
<dbReference type="EMBL" id="BA000004">
    <property type="protein sequence ID" value="BAB05679.1"/>
    <property type="molecule type" value="Genomic_DNA"/>
</dbReference>
<evidence type="ECO:0000313" key="2">
    <source>
        <dbReference type="Proteomes" id="UP000001258"/>
    </source>
</evidence>
<dbReference type="STRING" id="272558.gene:10727858"/>
<gene>
    <name evidence="1" type="ordered locus">BH1960</name>
</gene>
<reference evidence="1 2" key="1">
    <citation type="journal article" date="2000" name="Nucleic Acids Res.">
        <title>Complete genome sequence of the alkaliphilic bacterium Bacillus halodurans and genomic sequence comparison with Bacillus subtilis.</title>
        <authorList>
            <person name="Takami H."/>
            <person name="Nakasone K."/>
            <person name="Takaki Y."/>
            <person name="Maeno G."/>
            <person name="Sasaki R."/>
            <person name="Masui N."/>
            <person name="Fuji F."/>
            <person name="Hirama C."/>
            <person name="Nakamura Y."/>
            <person name="Ogasawara N."/>
            <person name="Kuhara S."/>
            <person name="Horikoshi K."/>
        </authorList>
    </citation>
    <scope>NUCLEOTIDE SEQUENCE [LARGE SCALE GENOMIC DNA]</scope>
    <source>
        <strain evidence="2">ATCC BAA-125 / DSM 18197 / FERM 7344 / JCM 9153 / C-125</strain>
    </source>
</reference>
<dbReference type="HOGENOM" id="CLU_1977106_0_0_9"/>
<dbReference type="PIR" id="H83894">
    <property type="entry name" value="H83894"/>
</dbReference>
<sequence>MIKTNKCIKADATFIPIQEKDIEPVLSLFRSNVTTIEKERTVISVTFHRVTLCFKSSGRQTLTISYSSSDLFDWMNEKRLILIIRSFEKVAIKKGFKGVEIDIPNPSPLINALLSLDYENQFGGKKANGKVGKYGIFFEKEMF</sequence>
<dbReference type="RefSeq" id="WP_010898119.1">
    <property type="nucleotide sequence ID" value="NC_002570.2"/>
</dbReference>
<proteinExistence type="predicted"/>
<dbReference type="Proteomes" id="UP000001258">
    <property type="component" value="Chromosome"/>
</dbReference>
<accession>Q9KBG7</accession>
<evidence type="ECO:0000313" key="1">
    <source>
        <dbReference type="EMBL" id="BAB05679.1"/>
    </source>
</evidence>
<dbReference type="KEGG" id="bha:BH1960"/>
<organism evidence="1 2">
    <name type="scientific">Halalkalibacterium halodurans (strain ATCC BAA-125 / DSM 18197 / FERM 7344 / JCM 9153 / C-125)</name>
    <name type="common">Bacillus halodurans</name>
    <dbReference type="NCBI Taxonomy" id="272558"/>
    <lineage>
        <taxon>Bacteria</taxon>
        <taxon>Bacillati</taxon>
        <taxon>Bacillota</taxon>
        <taxon>Bacilli</taxon>
        <taxon>Bacillales</taxon>
        <taxon>Bacillaceae</taxon>
        <taxon>Halalkalibacterium (ex Joshi et al. 2022)</taxon>
    </lineage>
</organism>